<protein>
    <submittedName>
        <fullName evidence="2">Uncharacterized protein</fullName>
    </submittedName>
</protein>
<gene>
    <name evidence="2" type="ORF">NSK_008397</name>
</gene>
<dbReference type="GO" id="GO:0003723">
    <property type="term" value="F:RNA binding"/>
    <property type="evidence" value="ECO:0007669"/>
    <property type="project" value="InterPro"/>
</dbReference>
<dbReference type="OrthoDB" id="10365172at2759"/>
<dbReference type="CDD" id="cd00105">
    <property type="entry name" value="KH-I"/>
    <property type="match status" value="1"/>
</dbReference>
<comment type="caution">
    <text evidence="2">The sequence shown here is derived from an EMBL/GenBank/DDBJ whole genome shotgun (WGS) entry which is preliminary data.</text>
</comment>
<feature type="compositionally biased region" description="Polar residues" evidence="1">
    <location>
        <begin position="346"/>
        <end position="364"/>
    </location>
</feature>
<feature type="compositionally biased region" description="Low complexity" evidence="1">
    <location>
        <begin position="365"/>
        <end position="374"/>
    </location>
</feature>
<feature type="compositionally biased region" description="Basic and acidic residues" evidence="1">
    <location>
        <begin position="294"/>
        <end position="316"/>
    </location>
</feature>
<proteinExistence type="predicted"/>
<reference evidence="2 3" key="1">
    <citation type="submission" date="2019-01" db="EMBL/GenBank/DDBJ databases">
        <title>Nuclear Genome Assembly of the Microalgal Biofuel strain Nannochloropsis salina CCMP1776.</title>
        <authorList>
            <person name="Hovde B."/>
        </authorList>
    </citation>
    <scope>NUCLEOTIDE SEQUENCE [LARGE SCALE GENOMIC DNA]</scope>
    <source>
        <strain evidence="2 3">CCMP1776</strain>
    </source>
</reference>
<evidence type="ECO:0000256" key="1">
    <source>
        <dbReference type="SAM" id="MobiDB-lite"/>
    </source>
</evidence>
<dbReference type="AlphaFoldDB" id="A0A4D9CP12"/>
<accession>A0A4D9CP12</accession>
<feature type="region of interest" description="Disordered" evidence="1">
    <location>
        <begin position="568"/>
        <end position="606"/>
    </location>
</feature>
<feature type="region of interest" description="Disordered" evidence="1">
    <location>
        <begin position="252"/>
        <end position="325"/>
    </location>
</feature>
<evidence type="ECO:0000313" key="2">
    <source>
        <dbReference type="EMBL" id="TFJ80254.1"/>
    </source>
</evidence>
<evidence type="ECO:0000313" key="3">
    <source>
        <dbReference type="Proteomes" id="UP000355283"/>
    </source>
</evidence>
<dbReference type="InterPro" id="IPR036612">
    <property type="entry name" value="KH_dom_type_1_sf"/>
</dbReference>
<feature type="compositionally biased region" description="Polar residues" evidence="1">
    <location>
        <begin position="701"/>
        <end position="710"/>
    </location>
</feature>
<feature type="compositionally biased region" description="Polar residues" evidence="1">
    <location>
        <begin position="284"/>
        <end position="293"/>
    </location>
</feature>
<feature type="compositionally biased region" description="Polar residues" evidence="1">
    <location>
        <begin position="634"/>
        <end position="648"/>
    </location>
</feature>
<feature type="compositionally biased region" description="Basic and acidic residues" evidence="1">
    <location>
        <begin position="711"/>
        <end position="730"/>
    </location>
</feature>
<keyword evidence="3" id="KW-1185">Reference proteome</keyword>
<dbReference type="EMBL" id="SDOX01000175">
    <property type="protein sequence ID" value="TFJ80254.1"/>
    <property type="molecule type" value="Genomic_DNA"/>
</dbReference>
<feature type="region of interest" description="Disordered" evidence="1">
    <location>
        <begin position="346"/>
        <end position="374"/>
    </location>
</feature>
<feature type="region of interest" description="Disordered" evidence="1">
    <location>
        <begin position="621"/>
        <end position="730"/>
    </location>
</feature>
<sequence length="730" mass="78726">MAKQNEIWKLFCDKRWPWMALAETQDVGEGGTEEARWTNPCATSESCGLGAAFREPGTLYRLYNQRACARHRVCHPPPLRKFTDFDLAVDLRSRLTNQVIYSCRGRLDEDGLGVDLFTFSGWVMTTDVVAVDEELLFENLSAAMAFFGEQGPCELDFTVIDRVNGKVAELATVSRFGTSDGYTGRASARATTRCSLGWNVEGQRTEEELWVFLAPDAVFVEGNLRLMRGLTVKVEKVAVELAQKEEEDVITTTKVEPASGPATTQQNVTSSKKKKTAASKKEQTLTQQDSKGTANKENDKVSEKTVETSGKAETHEASAGSASISAMKPKNNAIKSSVSANGAVVNPTSEVQTSSATNKNVPPSQQTQRVQQTQQRTLPFQPYAGIPPFNQLRETNLQDWPPDRGLTFIRPCPSGTSSLEKLSMLKNCPQILAYIQSFSGADWMEATFSPQPCIRLTTTTQMPGGKATAEAILRLSDEMVLQWLHRFDPQMPIWAMFVCPAMLSGLMVGKQAVNLKKIEESSSARVWAAPRDSEAQYVSFFICSNNYEATRSAYALLEARAHNQMEMAMTSVQHPPPPPPPLSSVAPTAPAKASGAGSRPVPGASALSEGTEVALARLAIPSPPADDDSSSTDMEPSTQQSSGDSTPPATHKSGRRVPPPSSPSGRARTPDGGAASPSGPDSKASDKGESASSDGLGEAANLQSSTPQKESQGKKGHEQDKPKKGKEGQS</sequence>
<dbReference type="Proteomes" id="UP000355283">
    <property type="component" value="Unassembled WGS sequence"/>
</dbReference>
<organism evidence="2 3">
    <name type="scientific">Nannochloropsis salina CCMP1776</name>
    <dbReference type="NCBI Taxonomy" id="1027361"/>
    <lineage>
        <taxon>Eukaryota</taxon>
        <taxon>Sar</taxon>
        <taxon>Stramenopiles</taxon>
        <taxon>Ochrophyta</taxon>
        <taxon>Eustigmatophyceae</taxon>
        <taxon>Eustigmatales</taxon>
        <taxon>Monodopsidaceae</taxon>
        <taxon>Microchloropsis</taxon>
        <taxon>Microchloropsis salina</taxon>
    </lineage>
</organism>
<name>A0A4D9CP12_9STRA</name>
<dbReference type="SUPFAM" id="SSF54791">
    <property type="entry name" value="Eukaryotic type KH-domain (KH-domain type I)"/>
    <property type="match status" value="1"/>
</dbReference>